<evidence type="ECO:0000256" key="1">
    <source>
        <dbReference type="ARBA" id="ARBA00022737"/>
    </source>
</evidence>
<evidence type="ECO:0000313" key="4">
    <source>
        <dbReference type="EMBL" id="SFK11474.1"/>
    </source>
</evidence>
<dbReference type="PROSITE" id="PS50088">
    <property type="entry name" value="ANK_REPEAT"/>
    <property type="match status" value="1"/>
</dbReference>
<keyword evidence="1" id="KW-0677">Repeat</keyword>
<dbReference type="InterPro" id="IPR036770">
    <property type="entry name" value="Ankyrin_rpt-contain_sf"/>
</dbReference>
<sequence length="141" mass="15398">MYAVIMKNKERELFIDALLKGGANPNLKTEKSKTALITLIDNGDDSIGIKDAIKILIDAGADPNLGDSDGSPPLFYAADLFNVEAVKALIDNGADVKSFLSIESDGTLIADLLFDKQPDDELDDEDKKSRQEVVELLKPYR</sequence>
<gene>
    <name evidence="4" type="ORF">SAMN04487865_102620</name>
</gene>
<accession>A0A662ZBE0</accession>
<feature type="repeat" description="ANK" evidence="3">
    <location>
        <begin position="69"/>
        <end position="101"/>
    </location>
</feature>
<protein>
    <submittedName>
        <fullName evidence="4">Ankyrin repeat-containing protein</fullName>
    </submittedName>
</protein>
<dbReference type="SMART" id="SM00248">
    <property type="entry name" value="ANK"/>
    <property type="match status" value="2"/>
</dbReference>
<dbReference type="SUPFAM" id="SSF48403">
    <property type="entry name" value="Ankyrin repeat"/>
    <property type="match status" value="1"/>
</dbReference>
<name>A0A662ZBE0_9GAMM</name>
<evidence type="ECO:0000256" key="2">
    <source>
        <dbReference type="ARBA" id="ARBA00023043"/>
    </source>
</evidence>
<dbReference type="PANTHER" id="PTHR24189">
    <property type="entry name" value="MYOTROPHIN"/>
    <property type="match status" value="1"/>
</dbReference>
<dbReference type="PROSITE" id="PS50297">
    <property type="entry name" value="ANK_REP_REGION"/>
    <property type="match status" value="1"/>
</dbReference>
<dbReference type="PANTHER" id="PTHR24189:SF50">
    <property type="entry name" value="ANKYRIN REPEAT AND SOCS BOX PROTEIN 2"/>
    <property type="match status" value="1"/>
</dbReference>
<reference evidence="4 5" key="1">
    <citation type="submission" date="2016-10" db="EMBL/GenBank/DDBJ databases">
        <authorList>
            <person name="Varghese N."/>
            <person name="Submissions S."/>
        </authorList>
    </citation>
    <scope>NUCLEOTIDE SEQUENCE [LARGE SCALE GENOMIC DNA]</scope>
    <source>
        <strain evidence="4 5">22B</strain>
    </source>
</reference>
<organism evidence="4 5">
    <name type="scientific">Succinivibrio dextrinosolvens</name>
    <dbReference type="NCBI Taxonomy" id="83771"/>
    <lineage>
        <taxon>Bacteria</taxon>
        <taxon>Pseudomonadati</taxon>
        <taxon>Pseudomonadota</taxon>
        <taxon>Gammaproteobacteria</taxon>
        <taxon>Aeromonadales</taxon>
        <taxon>Succinivibrionaceae</taxon>
        <taxon>Succinivibrio</taxon>
    </lineage>
</organism>
<dbReference type="EMBL" id="FOSF01000026">
    <property type="protein sequence ID" value="SFK11474.1"/>
    <property type="molecule type" value="Genomic_DNA"/>
</dbReference>
<dbReference type="Gene3D" id="1.25.40.20">
    <property type="entry name" value="Ankyrin repeat-containing domain"/>
    <property type="match status" value="1"/>
</dbReference>
<evidence type="ECO:0000256" key="3">
    <source>
        <dbReference type="PROSITE-ProRule" id="PRU00023"/>
    </source>
</evidence>
<dbReference type="InterPro" id="IPR002110">
    <property type="entry name" value="Ankyrin_rpt"/>
</dbReference>
<dbReference type="Proteomes" id="UP000243374">
    <property type="component" value="Unassembled WGS sequence"/>
</dbReference>
<evidence type="ECO:0000313" key="5">
    <source>
        <dbReference type="Proteomes" id="UP000243374"/>
    </source>
</evidence>
<keyword evidence="2 3" id="KW-0040">ANK repeat</keyword>
<proteinExistence type="predicted"/>
<keyword evidence="5" id="KW-1185">Reference proteome</keyword>
<dbReference type="Pfam" id="PF12796">
    <property type="entry name" value="Ank_2"/>
    <property type="match status" value="1"/>
</dbReference>
<dbReference type="InterPro" id="IPR050745">
    <property type="entry name" value="Multifunctional_regulatory"/>
</dbReference>
<dbReference type="AlphaFoldDB" id="A0A662ZBE0"/>